<proteinExistence type="predicted"/>
<comment type="caution">
    <text evidence="1">The sequence shown here is derived from an EMBL/GenBank/DDBJ whole genome shotgun (WGS) entry which is preliminary data.</text>
</comment>
<reference evidence="1 2" key="1">
    <citation type="submission" date="2024-04" db="EMBL/GenBank/DDBJ databases">
        <title>Draft genome sequence of Pseudoxanthomonas putridarboris WD12.</title>
        <authorList>
            <person name="Oh J."/>
        </authorList>
    </citation>
    <scope>NUCLEOTIDE SEQUENCE [LARGE SCALE GENOMIC DNA]</scope>
    <source>
        <strain evidence="1 2">WD12</strain>
    </source>
</reference>
<gene>
    <name evidence="1" type="ORF">AAD027_15510</name>
</gene>
<evidence type="ECO:0008006" key="3">
    <source>
        <dbReference type="Google" id="ProtNLM"/>
    </source>
</evidence>
<protein>
    <recommendedName>
        <fullName evidence="3">YjbR protein</fullName>
    </recommendedName>
</protein>
<dbReference type="InterPro" id="IPR038056">
    <property type="entry name" value="YjbR-like_sf"/>
</dbReference>
<dbReference type="EMBL" id="JBBWWT010000008">
    <property type="protein sequence ID" value="MEL1265762.1"/>
    <property type="molecule type" value="Genomic_DNA"/>
</dbReference>
<dbReference type="SUPFAM" id="SSF142906">
    <property type="entry name" value="YjbR-like"/>
    <property type="match status" value="1"/>
</dbReference>
<name>A0ABU9J3D5_9GAMM</name>
<evidence type="ECO:0000313" key="1">
    <source>
        <dbReference type="EMBL" id="MEL1265762.1"/>
    </source>
</evidence>
<organism evidence="1 2">
    <name type="scientific">Pseudoxanthomonas putridarboris</name>
    <dbReference type="NCBI Taxonomy" id="752605"/>
    <lineage>
        <taxon>Bacteria</taxon>
        <taxon>Pseudomonadati</taxon>
        <taxon>Pseudomonadota</taxon>
        <taxon>Gammaproteobacteria</taxon>
        <taxon>Lysobacterales</taxon>
        <taxon>Lysobacteraceae</taxon>
        <taxon>Pseudoxanthomonas</taxon>
    </lineage>
</organism>
<accession>A0ABU9J3D5</accession>
<dbReference type="RefSeq" id="WP_341726935.1">
    <property type="nucleotide sequence ID" value="NZ_JBBWWT010000008.1"/>
</dbReference>
<keyword evidence="2" id="KW-1185">Reference proteome</keyword>
<sequence>MAASRTAVPVEFVEKLRAICLALPGVYEEAAWTGTRWMIGKRNLAHVVMIDQGWPPAYAKAAGSNGPLAVLTFRVPQGQREAMVFRQRPFFKPVWWPDIAGVALDAGTDWDGIARRLADSYLALAPKRLIVDAIDHGARTKRV</sequence>
<evidence type="ECO:0000313" key="2">
    <source>
        <dbReference type="Proteomes" id="UP001459204"/>
    </source>
</evidence>
<dbReference type="Proteomes" id="UP001459204">
    <property type="component" value="Unassembled WGS sequence"/>
</dbReference>